<feature type="transmembrane region" description="Helical" evidence="1">
    <location>
        <begin position="142"/>
        <end position="160"/>
    </location>
</feature>
<reference evidence="3 4" key="1">
    <citation type="submission" date="2023-01" db="EMBL/GenBank/DDBJ databases">
        <title>Bacillus changyiensis sp. nov., isolated from a coastal deposit.</title>
        <authorList>
            <person name="Xiao G."/>
            <person name="Lai Q."/>
            <person name="Hu Z."/>
            <person name="Shao Z."/>
        </authorList>
    </citation>
    <scope>NUCLEOTIDE SEQUENCE [LARGE SCALE GENOMIC DNA]</scope>
    <source>
        <strain evidence="3 4">CLL-7-23</strain>
    </source>
</reference>
<feature type="transmembrane region" description="Helical" evidence="1">
    <location>
        <begin position="207"/>
        <end position="234"/>
    </location>
</feature>
<dbReference type="Pfam" id="PF04235">
    <property type="entry name" value="DUF418"/>
    <property type="match status" value="1"/>
</dbReference>
<keyword evidence="1" id="KW-0472">Membrane</keyword>
<dbReference type="InterPro" id="IPR052529">
    <property type="entry name" value="Bact_Transport_Assoc"/>
</dbReference>
<proteinExistence type="predicted"/>
<dbReference type="Proteomes" id="UP001211894">
    <property type="component" value="Unassembled WGS sequence"/>
</dbReference>
<dbReference type="InterPro" id="IPR007349">
    <property type="entry name" value="DUF418"/>
</dbReference>
<comment type="caution">
    <text evidence="3">The sequence shown here is derived from an EMBL/GenBank/DDBJ whole genome shotgun (WGS) entry which is preliminary data.</text>
</comment>
<evidence type="ECO:0000313" key="3">
    <source>
        <dbReference type="EMBL" id="MDA7025240.1"/>
    </source>
</evidence>
<protein>
    <submittedName>
        <fullName evidence="3">DUF418 domain-containing protein</fullName>
    </submittedName>
</protein>
<keyword evidence="1" id="KW-0812">Transmembrane</keyword>
<evidence type="ECO:0000313" key="4">
    <source>
        <dbReference type="Proteomes" id="UP001211894"/>
    </source>
</evidence>
<organism evidence="3 4">
    <name type="scientific">Bacillus changyiensis</name>
    <dbReference type="NCBI Taxonomy" id="3004103"/>
    <lineage>
        <taxon>Bacteria</taxon>
        <taxon>Bacillati</taxon>
        <taxon>Bacillota</taxon>
        <taxon>Bacilli</taxon>
        <taxon>Bacillales</taxon>
        <taxon>Bacillaceae</taxon>
        <taxon>Bacillus</taxon>
    </lineage>
</organism>
<keyword evidence="4" id="KW-1185">Reference proteome</keyword>
<gene>
    <name evidence="3" type="ORF">PJ311_01295</name>
</gene>
<name>A0ABT4WZ90_9BACI</name>
<keyword evidence="1" id="KW-1133">Transmembrane helix</keyword>
<sequence>MDQYPSQGKRIIWIDQARGIALLGILLANMLLFQYGMWGNLSVKTLETYDYWAYELIRIFVIDSFMPLFAFLFSYGIVLMKDRFDQKGLGAYRLVFVRRFLILIGLGLLHCFFVWDGDILRIYGMIGIGLVFLFINRKPKTILIWAIILFVTHIFVIYGLRLAAPDQLVESHRQTAQMMQNGSYWENVSYRINGAALFHLDDSLPSWASLGLSILLLVVVIIPVFVLSPFLFGMYVAKKRWLHEPQHHIQRIRKVFFVSLVLSIPLKALPIFWDTPFIFILSDGVGPLALTFCYISGIILLMETRRGQQVLKPFGIVGKLSLTNYLFQSIIMTTIFYGYGLGLYGKLGVWVGIGLAVLFFLCQIVASFWWTKRFQMGPFEWLWRLGTYLKVPAIMKKSNLSKF</sequence>
<feature type="transmembrane region" description="Helical" evidence="1">
    <location>
        <begin position="347"/>
        <end position="370"/>
    </location>
</feature>
<dbReference type="PANTHER" id="PTHR30590:SF2">
    <property type="entry name" value="INNER MEMBRANE PROTEIN"/>
    <property type="match status" value="1"/>
</dbReference>
<feature type="transmembrane region" description="Helical" evidence="1">
    <location>
        <begin position="279"/>
        <end position="301"/>
    </location>
</feature>
<dbReference type="PANTHER" id="PTHR30590">
    <property type="entry name" value="INNER MEMBRANE PROTEIN"/>
    <property type="match status" value="1"/>
</dbReference>
<feature type="transmembrane region" description="Helical" evidence="1">
    <location>
        <begin position="57"/>
        <end position="79"/>
    </location>
</feature>
<feature type="transmembrane region" description="Helical" evidence="1">
    <location>
        <begin position="322"/>
        <end position="341"/>
    </location>
</feature>
<accession>A0ABT4WZ90</accession>
<dbReference type="RefSeq" id="WP_271339105.1">
    <property type="nucleotide sequence ID" value="NZ_JAQKAB010000001.1"/>
</dbReference>
<feature type="transmembrane region" description="Helical" evidence="1">
    <location>
        <begin position="119"/>
        <end position="135"/>
    </location>
</feature>
<feature type="domain" description="DUF418" evidence="2">
    <location>
        <begin position="237"/>
        <end position="390"/>
    </location>
</feature>
<feature type="transmembrane region" description="Helical" evidence="1">
    <location>
        <begin position="91"/>
        <end position="113"/>
    </location>
</feature>
<feature type="transmembrane region" description="Helical" evidence="1">
    <location>
        <begin position="20"/>
        <end position="37"/>
    </location>
</feature>
<dbReference type="EMBL" id="JAQKAB010000001">
    <property type="protein sequence ID" value="MDA7025240.1"/>
    <property type="molecule type" value="Genomic_DNA"/>
</dbReference>
<evidence type="ECO:0000259" key="2">
    <source>
        <dbReference type="Pfam" id="PF04235"/>
    </source>
</evidence>
<feature type="transmembrane region" description="Helical" evidence="1">
    <location>
        <begin position="255"/>
        <end position="273"/>
    </location>
</feature>
<evidence type="ECO:0000256" key="1">
    <source>
        <dbReference type="SAM" id="Phobius"/>
    </source>
</evidence>